<dbReference type="PIRSF" id="PIRSF017082">
    <property type="entry name" value="YflP"/>
    <property type="match status" value="1"/>
</dbReference>
<dbReference type="Gene3D" id="3.40.190.150">
    <property type="entry name" value="Bordetella uptake gene, domain 1"/>
    <property type="match status" value="1"/>
</dbReference>
<dbReference type="InterPro" id="IPR042100">
    <property type="entry name" value="Bug_dom1"/>
</dbReference>
<dbReference type="SUPFAM" id="SSF53850">
    <property type="entry name" value="Periplasmic binding protein-like II"/>
    <property type="match status" value="1"/>
</dbReference>
<dbReference type="OrthoDB" id="8881899at2"/>
<dbReference type="Pfam" id="PF03401">
    <property type="entry name" value="TctC"/>
    <property type="match status" value="1"/>
</dbReference>
<dbReference type="PANTHER" id="PTHR42928">
    <property type="entry name" value="TRICARBOXYLATE-BINDING PROTEIN"/>
    <property type="match status" value="1"/>
</dbReference>
<evidence type="ECO:0000313" key="4">
    <source>
        <dbReference type="Proteomes" id="UP000264541"/>
    </source>
</evidence>
<keyword evidence="2" id="KW-0732">Signal</keyword>
<dbReference type="PANTHER" id="PTHR42928:SF5">
    <property type="entry name" value="BLR1237 PROTEIN"/>
    <property type="match status" value="1"/>
</dbReference>
<dbReference type="AlphaFoldDB" id="A0A372LSW3"/>
<comment type="caution">
    <text evidence="3">The sequence shown here is derived from an EMBL/GenBank/DDBJ whole genome shotgun (WGS) entry which is preliminary data.</text>
</comment>
<keyword evidence="4" id="KW-1185">Reference proteome</keyword>
<dbReference type="PROSITE" id="PS51257">
    <property type="entry name" value="PROKAR_LIPOPROTEIN"/>
    <property type="match status" value="1"/>
</dbReference>
<dbReference type="InterPro" id="IPR005064">
    <property type="entry name" value="BUG"/>
</dbReference>
<dbReference type="CDD" id="cd07012">
    <property type="entry name" value="PBP2_Bug_TTT"/>
    <property type="match status" value="1"/>
</dbReference>
<evidence type="ECO:0000313" key="3">
    <source>
        <dbReference type="EMBL" id="RFU70900.1"/>
    </source>
</evidence>
<dbReference type="Proteomes" id="UP000264541">
    <property type="component" value="Unassembled WGS sequence"/>
</dbReference>
<dbReference type="Gene3D" id="3.40.190.10">
    <property type="entry name" value="Periplasmic binding protein-like II"/>
    <property type="match status" value="1"/>
</dbReference>
<sequence length="339" mass="35869">MNKFKLFSKAAIVGILTLSLAACGGGEKQGASSAASGKNEAKVDFPTKPVQMIVPFSPGGTTDSAARALAAVANKYLPNEQSVTIINKDGGAGTIGMSDVVQAKGDGYTIGMATSGPITIKTHSKEVAYKPEDFKPVIQVVATPNVLVVKADSKIKNFDDWMEYVKSNPGKFTYGTSGAGLTQHITMENVQVKTGLKTKHVPFKGGAPALTALLGGNIEGALVQTTEGLPHIQEGTLRPIWISGTFKPDELKDVPLLTEKDIDVEPDVWTGIVAPSSVPDEVVTILHDAFKKGLEDPSVIEAFNKIGADPVYKSTEDFQSIIDNDYKVNGEVLKAIGIK</sequence>
<proteinExistence type="inferred from homology"/>
<protein>
    <submittedName>
        <fullName evidence="3">Tripartite tricarboxylate transporter substrate binding protein</fullName>
    </submittedName>
</protein>
<dbReference type="EMBL" id="QVTE01000008">
    <property type="protein sequence ID" value="RFU70900.1"/>
    <property type="molecule type" value="Genomic_DNA"/>
</dbReference>
<name>A0A372LSW3_9BACI</name>
<evidence type="ECO:0000256" key="1">
    <source>
        <dbReference type="ARBA" id="ARBA00006987"/>
    </source>
</evidence>
<organism evidence="3 4">
    <name type="scientific">Peribacillus saganii</name>
    <dbReference type="NCBI Taxonomy" id="2303992"/>
    <lineage>
        <taxon>Bacteria</taxon>
        <taxon>Bacillati</taxon>
        <taxon>Bacillota</taxon>
        <taxon>Bacilli</taxon>
        <taxon>Bacillales</taxon>
        <taxon>Bacillaceae</taxon>
        <taxon>Peribacillus</taxon>
    </lineage>
</organism>
<reference evidence="3 4" key="1">
    <citation type="submission" date="2018-08" db="EMBL/GenBank/DDBJ databases">
        <title>Bacillus chawlae sp. nov., Bacillus glennii sp. nov., and Bacillus saganii sp. nov. Isolated from the Vehicle Assembly Building at Kennedy Space Center where the Viking Spacecraft were Assembled.</title>
        <authorList>
            <person name="Seuylemezian A."/>
            <person name="Vaishampayan P."/>
        </authorList>
    </citation>
    <scope>NUCLEOTIDE SEQUENCE [LARGE SCALE GENOMIC DNA]</scope>
    <source>
        <strain evidence="3 4">V47-23a</strain>
    </source>
</reference>
<gene>
    <name evidence="3" type="ORF">D0469_02800</name>
</gene>
<dbReference type="RefSeq" id="WP_117325128.1">
    <property type="nucleotide sequence ID" value="NZ_QVTE01000008.1"/>
</dbReference>
<feature type="chain" id="PRO_5039282304" evidence="2">
    <location>
        <begin position="22"/>
        <end position="339"/>
    </location>
</feature>
<feature type="signal peptide" evidence="2">
    <location>
        <begin position="1"/>
        <end position="21"/>
    </location>
</feature>
<comment type="similarity">
    <text evidence="1">Belongs to the UPF0065 (bug) family.</text>
</comment>
<accession>A0A372LSW3</accession>
<evidence type="ECO:0000256" key="2">
    <source>
        <dbReference type="SAM" id="SignalP"/>
    </source>
</evidence>